<evidence type="ECO:0000256" key="5">
    <source>
        <dbReference type="SAM" id="Phobius"/>
    </source>
</evidence>
<protein>
    <recommendedName>
        <fullName evidence="6">HIG1 domain-containing protein</fullName>
    </recommendedName>
</protein>
<dbReference type="OrthoDB" id="1915122at2759"/>
<accession>A0A9D4YW83</accession>
<organism evidence="7 8">
    <name type="scientific">Chlorella vulgaris</name>
    <name type="common">Green alga</name>
    <dbReference type="NCBI Taxonomy" id="3077"/>
    <lineage>
        <taxon>Eukaryota</taxon>
        <taxon>Viridiplantae</taxon>
        <taxon>Chlorophyta</taxon>
        <taxon>core chlorophytes</taxon>
        <taxon>Trebouxiophyceae</taxon>
        <taxon>Chlorellales</taxon>
        <taxon>Chlorellaceae</taxon>
        <taxon>Chlorella clade</taxon>
        <taxon>Chlorella</taxon>
    </lineage>
</organism>
<reference evidence="7" key="1">
    <citation type="journal article" date="2019" name="Plant J.">
        <title>Chlorella vulgaris genome assembly and annotation reveals the molecular basis for metabolic acclimation to high light conditions.</title>
        <authorList>
            <person name="Cecchin M."/>
            <person name="Marcolungo L."/>
            <person name="Rossato M."/>
            <person name="Girolomoni L."/>
            <person name="Cosentino E."/>
            <person name="Cuine S."/>
            <person name="Li-Beisson Y."/>
            <person name="Delledonne M."/>
            <person name="Ballottari M."/>
        </authorList>
    </citation>
    <scope>NUCLEOTIDE SEQUENCE</scope>
    <source>
        <strain evidence="7">211/11P</strain>
    </source>
</reference>
<dbReference type="Proteomes" id="UP001055712">
    <property type="component" value="Unassembled WGS sequence"/>
</dbReference>
<evidence type="ECO:0000256" key="4">
    <source>
        <dbReference type="ARBA" id="ARBA00023136"/>
    </source>
</evidence>
<dbReference type="GO" id="GO:0005739">
    <property type="term" value="C:mitochondrion"/>
    <property type="evidence" value="ECO:0007669"/>
    <property type="project" value="UniProtKB-SubCell"/>
</dbReference>
<keyword evidence="2 5" id="KW-0812">Transmembrane</keyword>
<keyword evidence="3 5" id="KW-1133">Transmembrane helix</keyword>
<name>A0A9D4YW83_CHLVU</name>
<dbReference type="EMBL" id="SIDB01000008">
    <property type="protein sequence ID" value="KAI3429370.1"/>
    <property type="molecule type" value="Genomic_DNA"/>
</dbReference>
<feature type="transmembrane region" description="Helical" evidence="5">
    <location>
        <begin position="51"/>
        <end position="71"/>
    </location>
</feature>
<dbReference type="InterPro" id="IPR040153">
    <property type="entry name" value="Rcf2"/>
</dbReference>
<evidence type="ECO:0000256" key="2">
    <source>
        <dbReference type="ARBA" id="ARBA00022692"/>
    </source>
</evidence>
<dbReference type="Pfam" id="PF04588">
    <property type="entry name" value="HIG_1_N"/>
    <property type="match status" value="1"/>
</dbReference>
<dbReference type="InterPro" id="IPR007667">
    <property type="entry name" value="Hypoxia_induced_domain"/>
</dbReference>
<proteinExistence type="predicted"/>
<keyword evidence="4 5" id="KW-0472">Membrane</keyword>
<dbReference type="Gene3D" id="6.10.140.1320">
    <property type="match status" value="1"/>
</dbReference>
<gene>
    <name evidence="7" type="ORF">D9Q98_005465</name>
</gene>
<reference evidence="7" key="2">
    <citation type="submission" date="2020-11" db="EMBL/GenBank/DDBJ databases">
        <authorList>
            <person name="Cecchin M."/>
            <person name="Marcolungo L."/>
            <person name="Rossato M."/>
            <person name="Girolomoni L."/>
            <person name="Cosentino E."/>
            <person name="Cuine S."/>
            <person name="Li-Beisson Y."/>
            <person name="Delledonne M."/>
            <person name="Ballottari M."/>
        </authorList>
    </citation>
    <scope>NUCLEOTIDE SEQUENCE</scope>
    <source>
        <strain evidence="7">211/11P</strain>
        <tissue evidence="7">Whole cell</tissue>
    </source>
</reference>
<evidence type="ECO:0000313" key="8">
    <source>
        <dbReference type="Proteomes" id="UP001055712"/>
    </source>
</evidence>
<evidence type="ECO:0000256" key="3">
    <source>
        <dbReference type="ARBA" id="ARBA00022989"/>
    </source>
</evidence>
<feature type="domain" description="HIG1" evidence="6">
    <location>
        <begin position="1"/>
        <end position="79"/>
    </location>
</feature>
<sequence length="84" mass="9163">MSTFVDTATEYVLNNKLKTVLCTWGAGIGTCLAYQFTQPTPISLKLIHSRVYAQALTLAALGAVAGIEYYAERDNPTVKDKDGY</sequence>
<dbReference type="PROSITE" id="PS51503">
    <property type="entry name" value="HIG1"/>
    <property type="match status" value="1"/>
</dbReference>
<comment type="subcellular location">
    <subcellularLocation>
        <location evidence="1">Mitochondrion</location>
    </subcellularLocation>
</comment>
<evidence type="ECO:0000256" key="1">
    <source>
        <dbReference type="ARBA" id="ARBA00004173"/>
    </source>
</evidence>
<dbReference type="PANTHER" id="PTHR28018">
    <property type="entry name" value="RESPIRATORY SUPERCOMPLEX FACTOR 2, MITOCHONDRIAL"/>
    <property type="match status" value="1"/>
</dbReference>
<keyword evidence="8" id="KW-1185">Reference proteome</keyword>
<dbReference type="AlphaFoldDB" id="A0A9D4YW83"/>
<comment type="caution">
    <text evidence="7">The sequence shown here is derived from an EMBL/GenBank/DDBJ whole genome shotgun (WGS) entry which is preliminary data.</text>
</comment>
<dbReference type="GO" id="GO:0033617">
    <property type="term" value="P:mitochondrial respiratory chain complex IV assembly"/>
    <property type="evidence" value="ECO:0007669"/>
    <property type="project" value="TreeGrafter"/>
</dbReference>
<dbReference type="PANTHER" id="PTHR28018:SF3">
    <property type="entry name" value="RESPIRATORY SUPERCOMPLEX FACTOR 2, MITOCHONDRIAL"/>
    <property type="match status" value="1"/>
</dbReference>
<evidence type="ECO:0000259" key="6">
    <source>
        <dbReference type="PROSITE" id="PS51503"/>
    </source>
</evidence>
<evidence type="ECO:0000313" key="7">
    <source>
        <dbReference type="EMBL" id="KAI3429370.1"/>
    </source>
</evidence>